<evidence type="ECO:0000256" key="1">
    <source>
        <dbReference type="SAM" id="MobiDB-lite"/>
    </source>
</evidence>
<dbReference type="Proteomes" id="UP000277424">
    <property type="component" value="Unassembled WGS sequence"/>
</dbReference>
<evidence type="ECO:0000313" key="2">
    <source>
        <dbReference type="EMBL" id="RKQ68400.1"/>
    </source>
</evidence>
<dbReference type="AlphaFoldDB" id="A0A420WBT2"/>
<dbReference type="OrthoDB" id="7355557at2"/>
<dbReference type="RefSeq" id="WP_121221028.1">
    <property type="nucleotide sequence ID" value="NZ_RBIG01000003.1"/>
</dbReference>
<protein>
    <submittedName>
        <fullName evidence="2">Uncharacterized protein</fullName>
    </submittedName>
</protein>
<comment type="caution">
    <text evidence="2">The sequence shown here is derived from an EMBL/GenBank/DDBJ whole genome shotgun (WGS) entry which is preliminary data.</text>
</comment>
<gene>
    <name evidence="2" type="ORF">BCL74_2879</name>
</gene>
<dbReference type="EMBL" id="RBIG01000003">
    <property type="protein sequence ID" value="RKQ68400.1"/>
    <property type="molecule type" value="Genomic_DNA"/>
</dbReference>
<sequence length="129" mass="14067">MSREHLKKKAREALKEAGGNTSLAARLLHGWAMEDETLLLAMVRPMLPSLSLLAVQRAARTDESYRTGRKRRAQPITEKAALEAVAEALSGKRAPAMSSTRTPLTAPSEASTRHRSAVQFLASAYKPKS</sequence>
<name>A0A420WBT2_9PROT</name>
<feature type="region of interest" description="Disordered" evidence="1">
    <location>
        <begin position="89"/>
        <end position="115"/>
    </location>
</feature>
<organism evidence="2 3">
    <name type="scientific">Oceanibaculum indicum</name>
    <dbReference type="NCBI Taxonomy" id="526216"/>
    <lineage>
        <taxon>Bacteria</taxon>
        <taxon>Pseudomonadati</taxon>
        <taxon>Pseudomonadota</taxon>
        <taxon>Alphaproteobacteria</taxon>
        <taxon>Rhodospirillales</taxon>
        <taxon>Oceanibaculaceae</taxon>
        <taxon>Oceanibaculum</taxon>
    </lineage>
</organism>
<accession>A0A420WBT2</accession>
<feature type="compositionally biased region" description="Polar residues" evidence="1">
    <location>
        <begin position="97"/>
        <end position="110"/>
    </location>
</feature>
<evidence type="ECO:0000313" key="3">
    <source>
        <dbReference type="Proteomes" id="UP000277424"/>
    </source>
</evidence>
<proteinExistence type="predicted"/>
<reference evidence="2 3" key="1">
    <citation type="submission" date="2018-10" db="EMBL/GenBank/DDBJ databases">
        <title>Comparative analysis of microorganisms from saline springs in Andes Mountain Range, Colombia.</title>
        <authorList>
            <person name="Rubin E."/>
        </authorList>
    </citation>
    <scope>NUCLEOTIDE SEQUENCE [LARGE SCALE GENOMIC DNA]</scope>
    <source>
        <strain evidence="2 3">USBA 36</strain>
    </source>
</reference>